<name>A0A4Q1KHG8_9SPHN</name>
<evidence type="ECO:0000313" key="2">
    <source>
        <dbReference type="Proteomes" id="UP000290958"/>
    </source>
</evidence>
<proteinExistence type="predicted"/>
<gene>
    <name evidence="1" type="ORF">EQG66_07745</name>
</gene>
<organism evidence="1 2">
    <name type="scientific">Sphingobium fluviale</name>
    <dbReference type="NCBI Taxonomy" id="2506423"/>
    <lineage>
        <taxon>Bacteria</taxon>
        <taxon>Pseudomonadati</taxon>
        <taxon>Pseudomonadota</taxon>
        <taxon>Alphaproteobacteria</taxon>
        <taxon>Sphingomonadales</taxon>
        <taxon>Sphingomonadaceae</taxon>
        <taxon>Sphingobium</taxon>
    </lineage>
</organism>
<dbReference type="RefSeq" id="WP_129404026.1">
    <property type="nucleotide sequence ID" value="NZ_SBKP01000006.1"/>
</dbReference>
<protein>
    <submittedName>
        <fullName evidence="1">Uncharacterized protein</fullName>
    </submittedName>
</protein>
<accession>A0A4Q1KHG8</accession>
<dbReference type="Proteomes" id="UP000290958">
    <property type="component" value="Unassembled WGS sequence"/>
</dbReference>
<reference evidence="2" key="1">
    <citation type="submission" date="2019-01" db="EMBL/GenBank/DDBJ databases">
        <title>Cytophagaceae bacterium strain CAR-16.</title>
        <authorList>
            <person name="Chen W.-M."/>
        </authorList>
    </citation>
    <scope>NUCLEOTIDE SEQUENCE [LARGE SCALE GENOMIC DNA]</scope>
    <source>
        <strain evidence="2">CHR27</strain>
    </source>
</reference>
<sequence length="177" mass="18820">MAHLIILDTATGAVHQFGEFPLSEMRYQDLAGKIWFEFPASGITREIVNGSTVLSLDLTLLRPALYARIDAEAEAFCKDFVTPGETQMVRYQRKEAQARAYLADSNASVPMLEAEAAATGVIVATLAATVVAIADAWGGIMDVVEGARIGAKKAVLDAATAPEAVLAAQVDWQALVP</sequence>
<keyword evidence="2" id="KW-1185">Reference proteome</keyword>
<evidence type="ECO:0000313" key="1">
    <source>
        <dbReference type="EMBL" id="RXR28962.1"/>
    </source>
</evidence>
<dbReference type="OrthoDB" id="7877312at2"/>
<dbReference type="EMBL" id="SBKP01000006">
    <property type="protein sequence ID" value="RXR28962.1"/>
    <property type="molecule type" value="Genomic_DNA"/>
</dbReference>
<dbReference type="AlphaFoldDB" id="A0A4Q1KHG8"/>
<comment type="caution">
    <text evidence="1">The sequence shown here is derived from an EMBL/GenBank/DDBJ whole genome shotgun (WGS) entry which is preliminary data.</text>
</comment>